<dbReference type="EMBL" id="FLQP01000012">
    <property type="protein sequence ID" value="SBS61788.1"/>
    <property type="molecule type" value="Genomic_DNA"/>
</dbReference>
<dbReference type="RefSeq" id="WP_065678400.1">
    <property type="nucleotide sequence ID" value="NZ_AP025460.1"/>
</dbReference>
<sequence length="104" mass="12342">MFSDEKLIELICYEEMILEGLDKSSWRLIKLATPQVWEHQCEMSEEYSWVLGVMGFHCVYFDGEREMYVIATFDSFGEIGESKQESKKLHHLMTELVRSRFTHP</sequence>
<dbReference type="AlphaFoldDB" id="A0A1C3IKB7"/>
<proteinExistence type="predicted"/>
<evidence type="ECO:0000313" key="1">
    <source>
        <dbReference type="EMBL" id="SBS61788.1"/>
    </source>
</evidence>
<gene>
    <name evidence="1" type="ORF">VAT7223_00831</name>
</gene>
<organism evidence="1 2">
    <name type="scientific">Vibrio atlanticus</name>
    <dbReference type="NCBI Taxonomy" id="693153"/>
    <lineage>
        <taxon>Bacteria</taxon>
        <taxon>Pseudomonadati</taxon>
        <taxon>Pseudomonadota</taxon>
        <taxon>Gammaproteobacteria</taxon>
        <taxon>Vibrionales</taxon>
        <taxon>Vibrionaceae</taxon>
        <taxon>Vibrio</taxon>
    </lineage>
</organism>
<dbReference type="Proteomes" id="UP000092876">
    <property type="component" value="Unassembled WGS sequence"/>
</dbReference>
<protein>
    <submittedName>
        <fullName evidence="1">Uncharacterized protein</fullName>
    </submittedName>
</protein>
<name>A0A1C3IKB7_9VIBR</name>
<evidence type="ECO:0000313" key="2">
    <source>
        <dbReference type="Proteomes" id="UP000092876"/>
    </source>
</evidence>
<reference evidence="2" key="1">
    <citation type="submission" date="2016-06" db="EMBL/GenBank/DDBJ databases">
        <authorList>
            <person name="Rodrigo-Torres Lidia"/>
            <person name="Arahal R.David."/>
        </authorList>
    </citation>
    <scope>NUCLEOTIDE SEQUENCE [LARGE SCALE GENOMIC DNA]</scope>
    <source>
        <strain evidence="2">CECT 7223</strain>
    </source>
</reference>
<dbReference type="GeneID" id="94232081"/>
<accession>A0A1C3IKB7</accession>